<dbReference type="EMBL" id="MCGT01000048">
    <property type="protein sequence ID" value="ORX44426.1"/>
    <property type="molecule type" value="Genomic_DNA"/>
</dbReference>
<evidence type="ECO:0000256" key="1">
    <source>
        <dbReference type="ARBA" id="ARBA00004211"/>
    </source>
</evidence>
<dbReference type="GO" id="GO:0005484">
    <property type="term" value="F:SNAP receptor activity"/>
    <property type="evidence" value="ECO:0007669"/>
    <property type="project" value="TreeGrafter"/>
</dbReference>
<dbReference type="FunFam" id="1.20.5.110:FF:000002">
    <property type="entry name" value="Vesicle transport through interaction with t-SNAREsB"/>
    <property type="match status" value="1"/>
</dbReference>
<dbReference type="GO" id="GO:0005794">
    <property type="term" value="C:Golgi apparatus"/>
    <property type="evidence" value="ECO:0007669"/>
    <property type="project" value="TreeGrafter"/>
</dbReference>
<keyword evidence="3" id="KW-0813">Transport</keyword>
<dbReference type="Gene3D" id="1.20.58.400">
    <property type="entry name" value="t-snare proteins"/>
    <property type="match status" value="1"/>
</dbReference>
<evidence type="ECO:0000256" key="10">
    <source>
        <dbReference type="SAM" id="Phobius"/>
    </source>
</evidence>
<accession>A0A1X2G447</accession>
<comment type="similarity">
    <text evidence="2">Belongs to the VTI1 family.</text>
</comment>
<feature type="domain" description="T-SNARE coiled-coil homology" evidence="11">
    <location>
        <begin position="128"/>
        <end position="195"/>
    </location>
</feature>
<dbReference type="Gene3D" id="1.20.5.110">
    <property type="match status" value="1"/>
</dbReference>
<evidence type="ECO:0000313" key="13">
    <source>
        <dbReference type="Proteomes" id="UP000242146"/>
    </source>
</evidence>
<dbReference type="Pfam" id="PF05008">
    <property type="entry name" value="V-SNARE"/>
    <property type="match status" value="1"/>
</dbReference>
<evidence type="ECO:0000256" key="9">
    <source>
        <dbReference type="SAM" id="Coils"/>
    </source>
</evidence>
<keyword evidence="13" id="KW-1185">Reference proteome</keyword>
<dbReference type="AlphaFoldDB" id="A0A1X2G447"/>
<evidence type="ECO:0000256" key="6">
    <source>
        <dbReference type="ARBA" id="ARBA00022989"/>
    </source>
</evidence>
<keyword evidence="6 10" id="KW-1133">Transmembrane helix</keyword>
<gene>
    <name evidence="12" type="ORF">DM01DRAFT_1329111</name>
</gene>
<proteinExistence type="inferred from homology"/>
<feature type="coiled-coil region" evidence="9">
    <location>
        <begin position="41"/>
        <end position="104"/>
    </location>
</feature>
<keyword evidence="8 10" id="KW-0472">Membrane</keyword>
<dbReference type="SUPFAM" id="SSF47661">
    <property type="entry name" value="t-snare proteins"/>
    <property type="match status" value="1"/>
</dbReference>
<dbReference type="GO" id="GO:0042147">
    <property type="term" value="P:retrograde transport, endosome to Golgi"/>
    <property type="evidence" value="ECO:0007669"/>
    <property type="project" value="TreeGrafter"/>
</dbReference>
<dbReference type="GO" id="GO:0005789">
    <property type="term" value="C:endoplasmic reticulum membrane"/>
    <property type="evidence" value="ECO:0007669"/>
    <property type="project" value="TreeGrafter"/>
</dbReference>
<dbReference type="GO" id="GO:0048280">
    <property type="term" value="P:vesicle fusion with Golgi apparatus"/>
    <property type="evidence" value="ECO:0007669"/>
    <property type="project" value="TreeGrafter"/>
</dbReference>
<dbReference type="GO" id="GO:0000149">
    <property type="term" value="F:SNARE binding"/>
    <property type="evidence" value="ECO:0007669"/>
    <property type="project" value="TreeGrafter"/>
</dbReference>
<evidence type="ECO:0000256" key="8">
    <source>
        <dbReference type="ARBA" id="ARBA00023136"/>
    </source>
</evidence>
<name>A0A1X2G447_9FUNG</name>
<dbReference type="GO" id="GO:0006886">
    <property type="term" value="P:intracellular protein transport"/>
    <property type="evidence" value="ECO:0007669"/>
    <property type="project" value="InterPro"/>
</dbReference>
<dbReference type="PANTHER" id="PTHR21230:SF26">
    <property type="entry name" value="VESICLE TRANSPORT THROUGH INTERACTION WITH T-SNARES HOMOLOG 1A"/>
    <property type="match status" value="1"/>
</dbReference>
<dbReference type="Pfam" id="PF12352">
    <property type="entry name" value="V-SNARE_C"/>
    <property type="match status" value="1"/>
</dbReference>
<dbReference type="GO" id="GO:0031902">
    <property type="term" value="C:late endosome membrane"/>
    <property type="evidence" value="ECO:0007669"/>
    <property type="project" value="TreeGrafter"/>
</dbReference>
<dbReference type="GO" id="GO:0031201">
    <property type="term" value="C:SNARE complex"/>
    <property type="evidence" value="ECO:0007669"/>
    <property type="project" value="TreeGrafter"/>
</dbReference>
<dbReference type="GO" id="GO:0005829">
    <property type="term" value="C:cytosol"/>
    <property type="evidence" value="ECO:0007669"/>
    <property type="project" value="GOC"/>
</dbReference>
<dbReference type="OrthoDB" id="430637at2759"/>
<dbReference type="GO" id="GO:0012507">
    <property type="term" value="C:ER to Golgi transport vesicle membrane"/>
    <property type="evidence" value="ECO:0007669"/>
    <property type="project" value="TreeGrafter"/>
</dbReference>
<dbReference type="InterPro" id="IPR000727">
    <property type="entry name" value="T_SNARE_dom"/>
</dbReference>
<dbReference type="GO" id="GO:0016236">
    <property type="term" value="P:macroautophagy"/>
    <property type="evidence" value="ECO:0007669"/>
    <property type="project" value="TreeGrafter"/>
</dbReference>
<dbReference type="InterPro" id="IPR038407">
    <property type="entry name" value="v-SNARE_N_sf"/>
</dbReference>
<comment type="subcellular location">
    <subcellularLocation>
        <location evidence="1">Membrane</location>
        <topology evidence="1">Single-pass type IV membrane protein</topology>
    </subcellularLocation>
</comment>
<dbReference type="Proteomes" id="UP000242146">
    <property type="component" value="Unassembled WGS sequence"/>
</dbReference>
<keyword evidence="5" id="KW-0653">Protein transport</keyword>
<dbReference type="GO" id="GO:0006891">
    <property type="term" value="P:intra-Golgi vesicle-mediated transport"/>
    <property type="evidence" value="ECO:0007669"/>
    <property type="project" value="TreeGrafter"/>
</dbReference>
<evidence type="ECO:0000259" key="11">
    <source>
        <dbReference type="SMART" id="SM00397"/>
    </source>
</evidence>
<evidence type="ECO:0000256" key="7">
    <source>
        <dbReference type="ARBA" id="ARBA00023054"/>
    </source>
</evidence>
<evidence type="ECO:0000256" key="4">
    <source>
        <dbReference type="ARBA" id="ARBA00022692"/>
    </source>
</evidence>
<protein>
    <submittedName>
        <fullName evidence="12">V-snare-domain-containing protein</fullName>
    </submittedName>
</protein>
<dbReference type="CDD" id="cd15862">
    <property type="entry name" value="SNARE_Vti1"/>
    <property type="match status" value="1"/>
</dbReference>
<dbReference type="PANTHER" id="PTHR21230">
    <property type="entry name" value="VESICLE TRANSPORT V-SNARE PROTEIN VTI1-RELATED"/>
    <property type="match status" value="1"/>
</dbReference>
<reference evidence="12 13" key="1">
    <citation type="submission" date="2016-07" db="EMBL/GenBank/DDBJ databases">
        <title>Pervasive Adenine N6-methylation of Active Genes in Fungi.</title>
        <authorList>
            <consortium name="DOE Joint Genome Institute"/>
            <person name="Mondo S.J."/>
            <person name="Dannebaum R.O."/>
            <person name="Kuo R.C."/>
            <person name="Labutti K."/>
            <person name="Haridas S."/>
            <person name="Kuo A."/>
            <person name="Salamov A."/>
            <person name="Ahrendt S.R."/>
            <person name="Lipzen A."/>
            <person name="Sullivan W."/>
            <person name="Andreopoulos W.B."/>
            <person name="Clum A."/>
            <person name="Lindquist E."/>
            <person name="Daum C."/>
            <person name="Ramamoorthy G.K."/>
            <person name="Gryganskyi A."/>
            <person name="Culley D."/>
            <person name="Magnuson J.K."/>
            <person name="James T.Y."/>
            <person name="O'Malley M.A."/>
            <person name="Stajich J.E."/>
            <person name="Spatafora J.W."/>
            <person name="Visel A."/>
            <person name="Grigoriev I.V."/>
        </authorList>
    </citation>
    <scope>NUCLEOTIDE SEQUENCE [LARGE SCALE GENOMIC DNA]</scope>
    <source>
        <strain evidence="12 13">NRRL 3301</strain>
    </source>
</reference>
<keyword evidence="7 9" id="KW-0175">Coiled coil</keyword>
<dbReference type="STRING" id="101127.A0A1X2G447"/>
<evidence type="ECO:0000256" key="5">
    <source>
        <dbReference type="ARBA" id="ARBA00022927"/>
    </source>
</evidence>
<dbReference type="SUPFAM" id="SSF58038">
    <property type="entry name" value="SNARE fusion complex"/>
    <property type="match status" value="1"/>
</dbReference>
<evidence type="ECO:0000256" key="2">
    <source>
        <dbReference type="ARBA" id="ARBA00006108"/>
    </source>
</evidence>
<organism evidence="12 13">
    <name type="scientific">Hesseltinella vesiculosa</name>
    <dbReference type="NCBI Taxonomy" id="101127"/>
    <lineage>
        <taxon>Eukaryota</taxon>
        <taxon>Fungi</taxon>
        <taxon>Fungi incertae sedis</taxon>
        <taxon>Mucoromycota</taxon>
        <taxon>Mucoromycotina</taxon>
        <taxon>Mucoromycetes</taxon>
        <taxon>Mucorales</taxon>
        <taxon>Cunninghamellaceae</taxon>
        <taxon>Hesseltinella</taxon>
    </lineage>
</organism>
<feature type="transmembrane region" description="Helical" evidence="10">
    <location>
        <begin position="204"/>
        <end position="223"/>
    </location>
</feature>
<dbReference type="InterPro" id="IPR007705">
    <property type="entry name" value="Vesicle_trsprt_v-SNARE_N"/>
</dbReference>
<sequence length="226" mass="25665">MNASELFDNYQQDFDTLFESISSKIHNLIPSYPGDERKKTINAAERELDEVDEVLEQMEMEMLSLPANTRSLLHSQYNTNKAEAEKLKEELRGLEAHRELHLRQELFGDLESQMGNDADFAHSDQRQRLLSGTDRLGESSRRLEESHRLALETEGVGASILSTLKGQRETMTKARDTLVEADVQIERASRTLKTMARRIATNKYITGAIILLLAGLIVLVVFSKLF</sequence>
<evidence type="ECO:0000313" key="12">
    <source>
        <dbReference type="EMBL" id="ORX44426.1"/>
    </source>
</evidence>
<dbReference type="InterPro" id="IPR010989">
    <property type="entry name" value="SNARE"/>
</dbReference>
<dbReference type="SMART" id="SM00397">
    <property type="entry name" value="t_SNARE"/>
    <property type="match status" value="1"/>
</dbReference>
<comment type="caution">
    <text evidence="12">The sequence shown here is derived from an EMBL/GenBank/DDBJ whole genome shotgun (WGS) entry which is preliminary data.</text>
</comment>
<evidence type="ECO:0000256" key="3">
    <source>
        <dbReference type="ARBA" id="ARBA00022448"/>
    </source>
</evidence>
<keyword evidence="4 10" id="KW-0812">Transmembrane</keyword>
<dbReference type="GO" id="GO:0006896">
    <property type="term" value="P:Golgi to vacuole transport"/>
    <property type="evidence" value="ECO:0007669"/>
    <property type="project" value="TreeGrafter"/>
</dbReference>